<gene>
    <name evidence="1" type="ORF">QAD02_024284</name>
</gene>
<comment type="caution">
    <text evidence="1">The sequence shown here is derived from an EMBL/GenBank/DDBJ whole genome shotgun (WGS) entry which is preliminary data.</text>
</comment>
<proteinExistence type="predicted"/>
<dbReference type="Proteomes" id="UP001239111">
    <property type="component" value="Chromosome 1"/>
</dbReference>
<keyword evidence="2" id="KW-1185">Reference proteome</keyword>
<organism evidence="1 2">
    <name type="scientific">Eretmocerus hayati</name>
    <dbReference type="NCBI Taxonomy" id="131215"/>
    <lineage>
        <taxon>Eukaryota</taxon>
        <taxon>Metazoa</taxon>
        <taxon>Ecdysozoa</taxon>
        <taxon>Arthropoda</taxon>
        <taxon>Hexapoda</taxon>
        <taxon>Insecta</taxon>
        <taxon>Pterygota</taxon>
        <taxon>Neoptera</taxon>
        <taxon>Endopterygota</taxon>
        <taxon>Hymenoptera</taxon>
        <taxon>Apocrita</taxon>
        <taxon>Proctotrupomorpha</taxon>
        <taxon>Chalcidoidea</taxon>
        <taxon>Aphelinidae</taxon>
        <taxon>Aphelininae</taxon>
        <taxon>Eretmocerus</taxon>
    </lineage>
</organism>
<protein>
    <submittedName>
        <fullName evidence="1">Uncharacterized protein</fullName>
    </submittedName>
</protein>
<sequence>MRLGLVHVYWMLLIISVVSSALLFLIVASENFHNGEFNSPGRDQDVIQNDSVSFINNLEDKHEASSGTKPNIRVSSSIEPWIHEQATQDSQIPPAPNFQVPKDSEEDSLSAEIRNLDDSQGQESNISQKISDDNIGSESLASSILPNLVDSTSSASNLRPGFRSTTKPHGQDGSSHNASILSGDEQQQQIDDLARLSQLLGVANESSASSDGQIFTDPPEESSSYQDSEVVVVRAEKRSIKDQLAGPAHASNDDQIVKDDLDQEEVGSTAHPESASGDAVSTSIPELSDSTARARLVGNADESSAAIIDGIVTAGPGTSSEPHEDMPSFNEWAQKRLEEAEKKKTHPNASVQTANGSSGRGPGSMRMRSKNYASPDCGAKVVAANPESRSARSVLASTRDEYMLNTCTSRIWFAVELCEAIQAKKIELANFELFSSSPKDISVYVSDRFPTRDWQLVGQFTAKDERDVQSFALQPQLFGKFIKVELHSHYGSEHFCPISLFRAYGTSEFEVLETETETDTHADSRRSEMSAEGEMAAGSDIESEDDEDEDNVFGDEEESTSEAQSSALFGSARDAVLSIVKKAAEVLIKSHDLKSSNNITKIQESISGDVLEGAPLHDCITPLYSVACRDCDDDRFARVFQLISCKSHYLDSLLDVRFVGHTLSNGHLCELLPGSDCYHEHATNEARQPITHYYLPAQFLSSLFSPDYIIALCNVLAAREQRLFANVSHQEQQQISNTPNKTDQTSQLRVTKDERTVASSRVPFNSPIKSDAQTKTDMPTLKSKPDGATERLPFSESLITQIKPTKTKTITEDIKKQSPVIVESSRGHRLDDASMHNTEIPSSTELPMAAGSDNKLHSAHKVGVGSQERQQETMPRKEAPSSVKSPSVSEESRKTNEQDDPGQQRSEAESKSEVELPVKSRDSKSKVEHVEHDSKTHPQQEHLSFEGFDFKDLEGESFQSNGNGKIDPLVTQQAYISGTPQQKESVFLRLSNRIKALERNMSLSSQYLEELSRRYKKQVEEMQRSLERAVSAMNEESRRGNERDGKRVQEVISLRQQIDTLTGMIDDMLRERNSWRINFSSLLQHAIFVVVDVVVVILILSYCRQGYDDAEYIDEMEEIDERKINSKPKGSRTYEIVKQNFTQLTKKPKKRRPSEIASQVSGTYDQLMIEDSNHSTKRDRRKKRRKDLSSIRRTSSTKDTISKTNLLDVPLKGATLHSRSASASDALLSFSSKKSSPANSEKNESARLESYSGTPVAHLNEESLHCQRSQPHIHVDRKIEILAMEVSNENTTFSDGDASKMSEDLNVSSTLEDDAFEREDSSPSSIRAKVKKLSSPSFMKTALGSRTKRLSFSRGSSKKEPQENTSTPIDRLHDETMGSLMELEASNTNSDDCGNGPTRNGHHADESDESRSSCATPTSDWSKKEKKTIGLKRMVRKFF</sequence>
<name>A0ACC2Q0U4_9HYME</name>
<evidence type="ECO:0000313" key="1">
    <source>
        <dbReference type="EMBL" id="KAJ8688489.1"/>
    </source>
</evidence>
<dbReference type="EMBL" id="CM056741">
    <property type="protein sequence ID" value="KAJ8688489.1"/>
    <property type="molecule type" value="Genomic_DNA"/>
</dbReference>
<accession>A0ACC2Q0U4</accession>
<reference evidence="1" key="1">
    <citation type="submission" date="2023-04" db="EMBL/GenBank/DDBJ databases">
        <title>A chromosome-level genome assembly of the parasitoid wasp Eretmocerus hayati.</title>
        <authorList>
            <person name="Zhong Y."/>
            <person name="Liu S."/>
            <person name="Liu Y."/>
        </authorList>
    </citation>
    <scope>NUCLEOTIDE SEQUENCE</scope>
    <source>
        <strain evidence="1">ZJU_SS_LIU_2023</strain>
    </source>
</reference>
<evidence type="ECO:0000313" key="2">
    <source>
        <dbReference type="Proteomes" id="UP001239111"/>
    </source>
</evidence>